<sequence>MLVPKNLFVEFPAAWVPWKDFVASRSDFDGFETLVMENVVLGKPLDGSMQIEGGGPVVRISDPNAVFSVGYDKAPFMTADRNAQHLSNSQAPDPLTMAPFLPGDFISFSGFRKGKEVIAFNIVAQNVQITTGDDIIYVRPELGLLGIYSANPSAEVADSRLIGYTSNPRATVSLYAIDVDPCTGATTDRLYRNEILFGCTREYRAIVELNGRPLTRKTKNGLMAGTYLQPVNAWVPAEQDVPGVPPVPHEFREMAFLTKGVGRDGDGNLWGPLEPFPQWGVAIVPPNCAGTSGAVAPIRSSNETEPAVADAENKGTDEAEVNVAPAEAEAVAVKEAKDDAELEAGLSLENNVNI</sequence>
<reference evidence="2" key="1">
    <citation type="submission" date="2023-06" db="EMBL/GenBank/DDBJ databases">
        <title>Genome-scale phylogeny and comparative genomics of the fungal order Sordariales.</title>
        <authorList>
            <consortium name="Lawrence Berkeley National Laboratory"/>
            <person name="Hensen N."/>
            <person name="Bonometti L."/>
            <person name="Westerberg I."/>
            <person name="Brannstrom I.O."/>
            <person name="Guillou S."/>
            <person name="Cros-Aarteil S."/>
            <person name="Calhoun S."/>
            <person name="Haridas S."/>
            <person name="Kuo A."/>
            <person name="Mondo S."/>
            <person name="Pangilinan J."/>
            <person name="Riley R."/>
            <person name="Labutti K."/>
            <person name="Andreopoulos B."/>
            <person name="Lipzen A."/>
            <person name="Chen C."/>
            <person name="Yanf M."/>
            <person name="Daum C."/>
            <person name="Ng V."/>
            <person name="Clum A."/>
            <person name="Steindorff A."/>
            <person name="Ohm R."/>
            <person name="Martin F."/>
            <person name="Silar P."/>
            <person name="Natvig D."/>
            <person name="Lalanne C."/>
            <person name="Gautier V."/>
            <person name="Ament-Velasquez S.L."/>
            <person name="Kruys A."/>
            <person name="Hutchinson M.I."/>
            <person name="Powell A.J."/>
            <person name="Barry K."/>
            <person name="Miller A.N."/>
            <person name="Grigoriev I.V."/>
            <person name="Debuchy R."/>
            <person name="Gladieux P."/>
            <person name="Thoren M.H."/>
            <person name="Johannesson H."/>
        </authorList>
    </citation>
    <scope>NUCLEOTIDE SEQUENCE</scope>
    <source>
        <strain evidence="2">SMH4607-1</strain>
    </source>
</reference>
<protein>
    <submittedName>
        <fullName evidence="2">Uncharacterized protein</fullName>
    </submittedName>
</protein>
<dbReference type="Proteomes" id="UP001172102">
    <property type="component" value="Unassembled WGS sequence"/>
</dbReference>
<evidence type="ECO:0000256" key="1">
    <source>
        <dbReference type="SAM" id="MobiDB-lite"/>
    </source>
</evidence>
<organism evidence="2 3">
    <name type="scientific">Lasiosphaeris hirsuta</name>
    <dbReference type="NCBI Taxonomy" id="260670"/>
    <lineage>
        <taxon>Eukaryota</taxon>
        <taxon>Fungi</taxon>
        <taxon>Dikarya</taxon>
        <taxon>Ascomycota</taxon>
        <taxon>Pezizomycotina</taxon>
        <taxon>Sordariomycetes</taxon>
        <taxon>Sordariomycetidae</taxon>
        <taxon>Sordariales</taxon>
        <taxon>Lasiosphaeriaceae</taxon>
        <taxon>Lasiosphaeris</taxon>
    </lineage>
</organism>
<comment type="caution">
    <text evidence="2">The sequence shown here is derived from an EMBL/GenBank/DDBJ whole genome shotgun (WGS) entry which is preliminary data.</text>
</comment>
<proteinExistence type="predicted"/>
<feature type="region of interest" description="Disordered" evidence="1">
    <location>
        <begin position="297"/>
        <end position="321"/>
    </location>
</feature>
<dbReference type="EMBL" id="JAUKUA010000007">
    <property type="protein sequence ID" value="KAK0704634.1"/>
    <property type="molecule type" value="Genomic_DNA"/>
</dbReference>
<evidence type="ECO:0000313" key="2">
    <source>
        <dbReference type="EMBL" id="KAK0704634.1"/>
    </source>
</evidence>
<keyword evidence="3" id="KW-1185">Reference proteome</keyword>
<dbReference type="AlphaFoldDB" id="A0AA39ZW61"/>
<gene>
    <name evidence="2" type="ORF">B0H67DRAFT_686970</name>
</gene>
<accession>A0AA39ZW61</accession>
<name>A0AA39ZW61_9PEZI</name>
<evidence type="ECO:0000313" key="3">
    <source>
        <dbReference type="Proteomes" id="UP001172102"/>
    </source>
</evidence>